<gene>
    <name evidence="17" type="ORF">G4223_04430</name>
</gene>
<dbReference type="SUPFAM" id="SSF47384">
    <property type="entry name" value="Homodimeric domain of signal transducing histidine kinase"/>
    <property type="match status" value="1"/>
</dbReference>
<proteinExistence type="predicted"/>
<evidence type="ECO:0000259" key="13">
    <source>
        <dbReference type="PROSITE" id="PS50109"/>
    </source>
</evidence>
<evidence type="ECO:0000313" key="17">
    <source>
        <dbReference type="EMBL" id="NFV79354.1"/>
    </source>
</evidence>
<dbReference type="EC" id="2.7.13.3" evidence="2"/>
<dbReference type="InterPro" id="IPR001374">
    <property type="entry name" value="R3H_dom"/>
</dbReference>
<dbReference type="PROSITE" id="PS50109">
    <property type="entry name" value="HIS_KIN"/>
    <property type="match status" value="1"/>
</dbReference>
<keyword evidence="5 11" id="KW-0597">Phosphoprotein</keyword>
<evidence type="ECO:0000259" key="16">
    <source>
        <dbReference type="PROSITE" id="PS51061"/>
    </source>
</evidence>
<dbReference type="SUPFAM" id="SSF160246">
    <property type="entry name" value="EspE N-terminal domain-like"/>
    <property type="match status" value="1"/>
</dbReference>
<dbReference type="InterPro" id="IPR002545">
    <property type="entry name" value="CheW-lke_dom"/>
</dbReference>
<evidence type="ECO:0000256" key="8">
    <source>
        <dbReference type="ARBA" id="ARBA00022777"/>
    </source>
</evidence>
<feature type="domain" description="CheW-like" evidence="14">
    <location>
        <begin position="562"/>
        <end position="694"/>
    </location>
</feature>
<dbReference type="Proteomes" id="UP000480684">
    <property type="component" value="Unassembled WGS sequence"/>
</dbReference>
<dbReference type="InterPro" id="IPR036097">
    <property type="entry name" value="HisK_dim/P_sf"/>
</dbReference>
<dbReference type="SUPFAM" id="SSF55874">
    <property type="entry name" value="ATPase domain of HSP90 chaperone/DNA topoisomerase II/histidine kinase"/>
    <property type="match status" value="1"/>
</dbReference>
<dbReference type="FunFam" id="3.30.565.10:FF:000016">
    <property type="entry name" value="Chemotaxis protein CheA, putative"/>
    <property type="match status" value="1"/>
</dbReference>
<keyword evidence="4" id="KW-0145">Chemotaxis</keyword>
<dbReference type="InterPro" id="IPR037257">
    <property type="entry name" value="T2SS_E_N_sf"/>
</dbReference>
<evidence type="ECO:0000259" key="14">
    <source>
        <dbReference type="PROSITE" id="PS50851"/>
    </source>
</evidence>
<comment type="catalytic activity">
    <reaction evidence="1">
        <text>ATP + protein L-histidine = ADP + protein N-phospho-L-histidine.</text>
        <dbReference type="EC" id="2.7.13.3"/>
    </reaction>
</comment>
<dbReference type="GO" id="GO:0000155">
    <property type="term" value="F:phosphorelay sensor kinase activity"/>
    <property type="evidence" value="ECO:0007669"/>
    <property type="project" value="InterPro"/>
</dbReference>
<dbReference type="PANTHER" id="PTHR43395">
    <property type="entry name" value="SENSOR HISTIDINE KINASE CHEA"/>
    <property type="match status" value="1"/>
</dbReference>
<dbReference type="Pfam" id="PF02895">
    <property type="entry name" value="H-kinase_dim"/>
    <property type="match status" value="1"/>
</dbReference>
<dbReference type="PROSITE" id="PS51061">
    <property type="entry name" value="R3H"/>
    <property type="match status" value="1"/>
</dbReference>
<keyword evidence="6" id="KW-0808">Transferase</keyword>
<dbReference type="Pfam" id="PF01627">
    <property type="entry name" value="Hpt"/>
    <property type="match status" value="1"/>
</dbReference>
<dbReference type="SMART" id="SM00387">
    <property type="entry name" value="HATPase_c"/>
    <property type="match status" value="1"/>
</dbReference>
<dbReference type="InterPro" id="IPR004358">
    <property type="entry name" value="Sig_transdc_His_kin-like_C"/>
</dbReference>
<dbReference type="InterPro" id="IPR051315">
    <property type="entry name" value="Bact_Chemotaxis_CheA"/>
</dbReference>
<evidence type="ECO:0000256" key="5">
    <source>
        <dbReference type="ARBA" id="ARBA00022553"/>
    </source>
</evidence>
<dbReference type="GO" id="GO:0003676">
    <property type="term" value="F:nucleic acid binding"/>
    <property type="evidence" value="ECO:0007669"/>
    <property type="project" value="UniProtKB-UniRule"/>
</dbReference>
<evidence type="ECO:0000256" key="1">
    <source>
        <dbReference type="ARBA" id="ARBA00000085"/>
    </source>
</evidence>
<keyword evidence="9" id="KW-0902">Two-component regulatory system</keyword>
<dbReference type="Pfam" id="PF01584">
    <property type="entry name" value="CheW"/>
    <property type="match status" value="1"/>
</dbReference>
<dbReference type="GO" id="GO:0006935">
    <property type="term" value="P:chemotaxis"/>
    <property type="evidence" value="ECO:0007669"/>
    <property type="project" value="UniProtKB-KW"/>
</dbReference>
<sequence length="702" mass="75421">MMTIDPADTFRQEAQDLFEQLEQALLDMEDRPDDLELVGTAFRALHTLKGSGAMFGFDALAAFAHHLEAAFDQVRHGVLAASPDLVALALAAKDHLRGLLDGSASADDPAACALLDRLQDVVAPTRHRSPPQAPKADGLGDDGPGGAAKEGGEAAIWRLKVRLPADALATGTNPLLLLDELRDLGPCTVIAHTEAVPVLDAFDPSTLYLWWEVVLTTTRPRGDIEDVFIFVRDDMNLSIEPVAAASDKRLGEILVERGAVTQAGVEDALARRPRIGKLLVDGGAVPPAQVEAALAEQAHARAPAPAGQRRPTGQESIRVSADRLDALMDRVGELVISQARLKQLVAGHEDIPLKAVTEEIERLIAELRDTTMGIRMVPIASLFSRFRRLVHDLSKDLGKEVELTTSGEDTELDKTVIERLNDPLVHMVRNAIDHGLEAPDVRLAAGKPRQGKVHLSASHSGAQVLISIQDDGRGLDAERIRARAVEHGLIAADSSVPDAELFQMIFAPGFSTAHEVTSVSGRGVGMDVVKRTIESLRGTVEVDSVAGHQTVVTLKLPLTLAIIDGLLVRVGDGRYVLPLSAVEECVELTSEADARSRGRNFLNIRGDLVPFLRLREFFASPLPAAPFQKVVIVSDGDLRVGLVVDEVIGDHQTVIKSLSRLHADVESFSGATILGDGGVALILDVSHLIEIGQVRDEIRKVS</sequence>
<dbReference type="InterPro" id="IPR005467">
    <property type="entry name" value="His_kinase_dom"/>
</dbReference>
<keyword evidence="7" id="KW-0547">Nucleotide-binding</keyword>
<dbReference type="Gene3D" id="3.30.565.10">
    <property type="entry name" value="Histidine kinase-like ATPase, C-terminal domain"/>
    <property type="match status" value="1"/>
</dbReference>
<keyword evidence="18" id="KW-1185">Reference proteome</keyword>
<evidence type="ECO:0000256" key="7">
    <source>
        <dbReference type="ARBA" id="ARBA00022741"/>
    </source>
</evidence>
<evidence type="ECO:0000256" key="2">
    <source>
        <dbReference type="ARBA" id="ARBA00012438"/>
    </source>
</evidence>
<evidence type="ECO:0000313" key="18">
    <source>
        <dbReference type="Proteomes" id="UP000480684"/>
    </source>
</evidence>
<dbReference type="InterPro" id="IPR008207">
    <property type="entry name" value="Sig_transdc_His_kin_Hpt_dom"/>
</dbReference>
<feature type="region of interest" description="Disordered" evidence="12">
    <location>
        <begin position="124"/>
        <end position="150"/>
    </location>
</feature>
<comment type="caution">
    <text evidence="17">The sequence shown here is derived from an EMBL/GenBank/DDBJ whole genome shotgun (WGS) entry which is preliminary data.</text>
</comment>
<dbReference type="PROSITE" id="PS50851">
    <property type="entry name" value="CHEW"/>
    <property type="match status" value="1"/>
</dbReference>
<dbReference type="PRINTS" id="PR00344">
    <property type="entry name" value="BCTRLSENSOR"/>
</dbReference>
<dbReference type="InterPro" id="IPR036061">
    <property type="entry name" value="CheW-like_dom_sf"/>
</dbReference>
<evidence type="ECO:0000256" key="6">
    <source>
        <dbReference type="ARBA" id="ARBA00022679"/>
    </source>
</evidence>
<keyword evidence="8" id="KW-0418">Kinase</keyword>
<feature type="domain" description="R3H" evidence="16">
    <location>
        <begin position="350"/>
        <end position="422"/>
    </location>
</feature>
<evidence type="ECO:0000256" key="9">
    <source>
        <dbReference type="ARBA" id="ARBA00023012"/>
    </source>
</evidence>
<accession>A0A7C9UY55</accession>
<evidence type="ECO:0000256" key="10">
    <source>
        <dbReference type="ARBA" id="ARBA00035100"/>
    </source>
</evidence>
<dbReference type="Gene3D" id="2.30.30.40">
    <property type="entry name" value="SH3 Domains"/>
    <property type="match status" value="1"/>
</dbReference>
<dbReference type="GO" id="GO:0005737">
    <property type="term" value="C:cytoplasm"/>
    <property type="evidence" value="ECO:0007669"/>
    <property type="project" value="InterPro"/>
</dbReference>
<dbReference type="InterPro" id="IPR036641">
    <property type="entry name" value="HPT_dom_sf"/>
</dbReference>
<evidence type="ECO:0000259" key="15">
    <source>
        <dbReference type="PROSITE" id="PS50894"/>
    </source>
</evidence>
<dbReference type="InterPro" id="IPR004105">
    <property type="entry name" value="CheA-like_dim"/>
</dbReference>
<dbReference type="EMBL" id="JAAIYP010000027">
    <property type="protein sequence ID" value="NFV79354.1"/>
    <property type="molecule type" value="Genomic_DNA"/>
</dbReference>
<comment type="function">
    <text evidence="10">Involved in the transmission of sensory signals from the chemoreceptors to the flagellar motors. CheA is autophosphorylated; it can transfer its phosphate group to either CheB or CheY.</text>
</comment>
<feature type="domain" description="HPt" evidence="15">
    <location>
        <begin position="1"/>
        <end position="103"/>
    </location>
</feature>
<feature type="modified residue" description="Phosphohistidine" evidence="11">
    <location>
        <position position="46"/>
    </location>
</feature>
<dbReference type="SMART" id="SM01231">
    <property type="entry name" value="H-kinase_dim"/>
    <property type="match status" value="1"/>
</dbReference>
<dbReference type="InterPro" id="IPR036890">
    <property type="entry name" value="HATPase_C_sf"/>
</dbReference>
<dbReference type="PROSITE" id="PS50894">
    <property type="entry name" value="HPT"/>
    <property type="match status" value="1"/>
</dbReference>
<evidence type="ECO:0000256" key="4">
    <source>
        <dbReference type="ARBA" id="ARBA00022500"/>
    </source>
</evidence>
<feature type="domain" description="Histidine kinase" evidence="13">
    <location>
        <begin position="357"/>
        <end position="560"/>
    </location>
</feature>
<dbReference type="SUPFAM" id="SSF50341">
    <property type="entry name" value="CheW-like"/>
    <property type="match status" value="1"/>
</dbReference>
<dbReference type="SMART" id="SM00073">
    <property type="entry name" value="HPT"/>
    <property type="match status" value="1"/>
</dbReference>
<dbReference type="SMART" id="SM00260">
    <property type="entry name" value="CheW"/>
    <property type="match status" value="1"/>
</dbReference>
<dbReference type="Pfam" id="PF02518">
    <property type="entry name" value="HATPase_c"/>
    <property type="match status" value="1"/>
</dbReference>
<evidence type="ECO:0000256" key="11">
    <source>
        <dbReference type="PROSITE-ProRule" id="PRU00110"/>
    </source>
</evidence>
<dbReference type="InterPro" id="IPR003594">
    <property type="entry name" value="HATPase_dom"/>
</dbReference>
<name>A0A7C9UY55_9PROT</name>
<reference evidence="17 18" key="1">
    <citation type="submission" date="2020-02" db="EMBL/GenBank/DDBJ databases">
        <authorList>
            <person name="Dziuba M."/>
            <person name="Kuznetsov B."/>
            <person name="Mardanov A."/>
            <person name="Ravin N."/>
            <person name="Grouzdev D."/>
        </authorList>
    </citation>
    <scope>NUCLEOTIDE SEQUENCE [LARGE SCALE GENOMIC DNA]</scope>
    <source>
        <strain evidence="17 18">SpK</strain>
    </source>
</reference>
<dbReference type="CDD" id="cd00088">
    <property type="entry name" value="HPT"/>
    <property type="match status" value="1"/>
</dbReference>
<dbReference type="SUPFAM" id="SSF47226">
    <property type="entry name" value="Histidine-containing phosphotransfer domain, HPT domain"/>
    <property type="match status" value="1"/>
</dbReference>
<evidence type="ECO:0000256" key="12">
    <source>
        <dbReference type="SAM" id="MobiDB-lite"/>
    </source>
</evidence>
<dbReference type="Gene3D" id="1.20.120.160">
    <property type="entry name" value="HPT domain"/>
    <property type="match status" value="1"/>
</dbReference>
<dbReference type="PANTHER" id="PTHR43395:SF10">
    <property type="entry name" value="CHEMOTAXIS PROTEIN CHEA"/>
    <property type="match status" value="1"/>
</dbReference>
<dbReference type="AlphaFoldDB" id="A0A7C9UY55"/>
<protein>
    <recommendedName>
        <fullName evidence="3">Chemotaxis protein CheA</fullName>
        <ecNumber evidence="2">2.7.13.3</ecNumber>
    </recommendedName>
</protein>
<organism evidence="17 18">
    <name type="scientific">Magnetospirillum aberrantis SpK</name>
    <dbReference type="NCBI Taxonomy" id="908842"/>
    <lineage>
        <taxon>Bacteria</taxon>
        <taxon>Pseudomonadati</taxon>
        <taxon>Pseudomonadota</taxon>
        <taxon>Alphaproteobacteria</taxon>
        <taxon>Rhodospirillales</taxon>
        <taxon>Rhodospirillaceae</taxon>
        <taxon>Magnetospirillum</taxon>
    </lineage>
</organism>
<evidence type="ECO:0000256" key="3">
    <source>
        <dbReference type="ARBA" id="ARBA00021495"/>
    </source>
</evidence>
<dbReference type="CDD" id="cd00731">
    <property type="entry name" value="CheA_reg"/>
    <property type="match status" value="1"/>
</dbReference>
<dbReference type="CDD" id="cd16916">
    <property type="entry name" value="HATPase_CheA-like"/>
    <property type="match status" value="1"/>
</dbReference>